<reference evidence="2" key="1">
    <citation type="journal article" date="2021" name="Front. Microbiol.">
        <title>Comprehensive Comparative Genomics and Phenotyping of Methylobacterium Species.</title>
        <authorList>
            <person name="Alessa O."/>
            <person name="Ogura Y."/>
            <person name="Fujitani Y."/>
            <person name="Takami H."/>
            <person name="Hayashi T."/>
            <person name="Sahin N."/>
            <person name="Tani A."/>
        </authorList>
    </citation>
    <scope>NUCLEOTIDE SEQUENCE</scope>
    <source>
        <strain evidence="2">NBRC 15686</strain>
    </source>
</reference>
<dbReference type="EMBL" id="BPRC01000022">
    <property type="protein sequence ID" value="GJE67102.1"/>
    <property type="molecule type" value="Genomic_DNA"/>
</dbReference>
<dbReference type="SUPFAM" id="SSF53756">
    <property type="entry name" value="UDP-Glycosyltransferase/glycogen phosphorylase"/>
    <property type="match status" value="1"/>
</dbReference>
<protein>
    <recommendedName>
        <fullName evidence="4">Glycosyltransferase subfamily 4-like N-terminal domain-containing protein</fullName>
    </recommendedName>
</protein>
<keyword evidence="3" id="KW-1185">Reference proteome</keyword>
<accession>A0ABQ4UL99</accession>
<dbReference type="Gene3D" id="3.40.50.2000">
    <property type="entry name" value="Glycogen Phosphorylase B"/>
    <property type="match status" value="1"/>
</dbReference>
<sequence length="181" mass="20510">MTIRPSTPPPPGSQQSGNKAEPPYQSRIDAYRGIPVFRIARPRERNMGWRSFNPSARSQFESLLDRFEPDLVYVHCVQQLTASAVEAVRDRKIPDTVTVHDVWWISDFHSLIDEDGLVQMPTPDILADATGCSVTPTGSIAGWRGCLTRHGPPQRYRSPSPRSLARRAFRRRLRFRTASRA</sequence>
<dbReference type="RefSeq" id="WP_238227439.1">
    <property type="nucleotide sequence ID" value="NZ_BAAADH010000094.1"/>
</dbReference>
<comment type="caution">
    <text evidence="2">The sequence shown here is derived from an EMBL/GenBank/DDBJ whole genome shotgun (WGS) entry which is preliminary data.</text>
</comment>
<evidence type="ECO:0000256" key="1">
    <source>
        <dbReference type="SAM" id="MobiDB-lite"/>
    </source>
</evidence>
<evidence type="ECO:0000313" key="3">
    <source>
        <dbReference type="Proteomes" id="UP001055039"/>
    </source>
</evidence>
<reference evidence="2" key="2">
    <citation type="submission" date="2021-08" db="EMBL/GenBank/DDBJ databases">
        <authorList>
            <person name="Tani A."/>
            <person name="Ola A."/>
            <person name="Ogura Y."/>
            <person name="Katsura K."/>
            <person name="Hayashi T."/>
        </authorList>
    </citation>
    <scope>NUCLEOTIDE SEQUENCE</scope>
    <source>
        <strain evidence="2">NBRC 15686</strain>
    </source>
</reference>
<organism evidence="2 3">
    <name type="scientific">Methylorubrum aminovorans</name>
    <dbReference type="NCBI Taxonomy" id="269069"/>
    <lineage>
        <taxon>Bacteria</taxon>
        <taxon>Pseudomonadati</taxon>
        <taxon>Pseudomonadota</taxon>
        <taxon>Alphaproteobacteria</taxon>
        <taxon>Hyphomicrobiales</taxon>
        <taxon>Methylobacteriaceae</taxon>
        <taxon>Methylorubrum</taxon>
    </lineage>
</organism>
<dbReference type="Proteomes" id="UP001055039">
    <property type="component" value="Unassembled WGS sequence"/>
</dbReference>
<proteinExistence type="predicted"/>
<feature type="region of interest" description="Disordered" evidence="1">
    <location>
        <begin position="1"/>
        <end position="25"/>
    </location>
</feature>
<evidence type="ECO:0000313" key="2">
    <source>
        <dbReference type="EMBL" id="GJE67102.1"/>
    </source>
</evidence>
<gene>
    <name evidence="2" type="ORF">LNAOJCKE_4328</name>
</gene>
<evidence type="ECO:0008006" key="4">
    <source>
        <dbReference type="Google" id="ProtNLM"/>
    </source>
</evidence>
<name>A0ABQ4UL99_9HYPH</name>
<feature type="compositionally biased region" description="Pro residues" evidence="1">
    <location>
        <begin position="1"/>
        <end position="12"/>
    </location>
</feature>